<accession>A0A1H7FVD0</accession>
<evidence type="ECO:0000256" key="1">
    <source>
        <dbReference type="SAM" id="Phobius"/>
    </source>
</evidence>
<evidence type="ECO:0000313" key="4">
    <source>
        <dbReference type="Proteomes" id="UP000198990"/>
    </source>
</evidence>
<feature type="transmembrane region" description="Helical" evidence="1">
    <location>
        <begin position="407"/>
        <end position="428"/>
    </location>
</feature>
<keyword evidence="1" id="KW-0472">Membrane</keyword>
<organism evidence="3 4">
    <name type="scientific">Maribacter orientalis</name>
    <dbReference type="NCBI Taxonomy" id="228957"/>
    <lineage>
        <taxon>Bacteria</taxon>
        <taxon>Pseudomonadati</taxon>
        <taxon>Bacteroidota</taxon>
        <taxon>Flavobacteriia</taxon>
        <taxon>Flavobacteriales</taxon>
        <taxon>Flavobacteriaceae</taxon>
        <taxon>Maribacter</taxon>
    </lineage>
</organism>
<proteinExistence type="predicted"/>
<dbReference type="EMBL" id="FNZN01000001">
    <property type="protein sequence ID" value="SEK29909.1"/>
    <property type="molecule type" value="Genomic_DNA"/>
</dbReference>
<keyword evidence="1" id="KW-1133">Transmembrane helix</keyword>
<reference evidence="4" key="1">
    <citation type="submission" date="2016-10" db="EMBL/GenBank/DDBJ databases">
        <authorList>
            <person name="Varghese N."/>
            <person name="Submissions S."/>
        </authorList>
    </citation>
    <scope>NUCLEOTIDE SEQUENCE [LARGE SCALE GENOMIC DNA]</scope>
    <source>
        <strain evidence="4">DSM 16471</strain>
    </source>
</reference>
<feature type="domain" description="Aerotolerance regulator N-terminal" evidence="2">
    <location>
        <begin position="1"/>
        <end position="76"/>
    </location>
</feature>
<dbReference type="NCBIfam" id="TIGR02226">
    <property type="entry name" value="two_anch"/>
    <property type="match status" value="1"/>
</dbReference>
<dbReference type="InterPro" id="IPR024163">
    <property type="entry name" value="Aerotolerance_reg_N"/>
</dbReference>
<keyword evidence="4" id="KW-1185">Reference proteome</keyword>
<protein>
    <submittedName>
        <fullName evidence="3">N-terminal double-transmembrane domain-containing protein</fullName>
    </submittedName>
</protein>
<sequence length="431" mass="49181">MSFAHPLYLWALLGLSVPIAIHLWSKKEAKTIKIGSVQLLSESKSKQSSSIQLNEFWLLLIRMLIISVLTFVLAKPKWNSRTNTSSLTYLVEPELSQNKNFMARLDSLVDGQEIRLFKKGFPIWEYDKYNSQVEIMPDYWSLASETDMLKTDSIVVFTNGYAKGVRGARPETNHQIKWVVIDSPQTVDMPLIAYQNEKDVQLFSAVGTSNKVEVYRSPITLGSEYVLNSTGDSLRINDKENAGKVPLVIQKPIEIAIFYTDSLANDKRYFEAAFATLEEYLDREINVESKLDTVVSKKMPSDLTIWLSEKPVPDSFNRLLVYKKDSVANSLIEEDSEANTFVLTKRISAENAMEQRLVENLLNILDVNTELDELVSEADIRQVTETELQTNFKKSTAKTPQLVSFNLLPYLWVLLFALLLVERLVAYLRKQ</sequence>
<keyword evidence="1 3" id="KW-0812">Transmembrane</keyword>
<dbReference type="Pfam" id="PF07584">
    <property type="entry name" value="BatA"/>
    <property type="match status" value="1"/>
</dbReference>
<dbReference type="STRING" id="228957.SAMN04488008_101225"/>
<dbReference type="AlphaFoldDB" id="A0A1H7FVD0"/>
<evidence type="ECO:0000313" key="3">
    <source>
        <dbReference type="EMBL" id="SEK29909.1"/>
    </source>
</evidence>
<dbReference type="OrthoDB" id="890881at2"/>
<evidence type="ECO:0000259" key="2">
    <source>
        <dbReference type="Pfam" id="PF07584"/>
    </source>
</evidence>
<dbReference type="RefSeq" id="WP_091618899.1">
    <property type="nucleotide sequence ID" value="NZ_FNZN01000001.1"/>
</dbReference>
<name>A0A1H7FVD0_9FLAO</name>
<dbReference type="PANTHER" id="PTHR37464:SF1">
    <property type="entry name" value="BLL2463 PROTEIN"/>
    <property type="match status" value="1"/>
</dbReference>
<dbReference type="PANTHER" id="PTHR37464">
    <property type="entry name" value="BLL2463 PROTEIN"/>
    <property type="match status" value="1"/>
</dbReference>
<dbReference type="Proteomes" id="UP000198990">
    <property type="component" value="Unassembled WGS sequence"/>
</dbReference>
<feature type="transmembrane region" description="Helical" evidence="1">
    <location>
        <begin position="6"/>
        <end position="24"/>
    </location>
</feature>
<dbReference type="InterPro" id="IPR011933">
    <property type="entry name" value="Double_TM_dom"/>
</dbReference>
<feature type="transmembrane region" description="Helical" evidence="1">
    <location>
        <begin position="56"/>
        <end position="74"/>
    </location>
</feature>
<gene>
    <name evidence="3" type="ORF">SAMN04488008_101225</name>
</gene>